<dbReference type="AlphaFoldDB" id="A0A8D8ZMT2"/>
<protein>
    <submittedName>
        <fullName evidence="1">Uncharacterized protein</fullName>
    </submittedName>
</protein>
<sequence>MLVRECHDLTSIHSCESKIYKTSREWGKKRGKLVKRKEKKTANSRQRLHKEKCVFTRNEKSVNNALVDTEIFMNFVECANQPFCSHQFCSISVHQASNIFSPPF</sequence>
<proteinExistence type="predicted"/>
<dbReference type="EMBL" id="HBUF01524861">
    <property type="protein sequence ID" value="CAG6749919.1"/>
    <property type="molecule type" value="Transcribed_RNA"/>
</dbReference>
<name>A0A8D8ZMT2_9HEMI</name>
<reference evidence="1" key="1">
    <citation type="submission" date="2021-05" db="EMBL/GenBank/DDBJ databases">
        <authorList>
            <person name="Alioto T."/>
            <person name="Alioto T."/>
            <person name="Gomez Garrido J."/>
        </authorList>
    </citation>
    <scope>NUCLEOTIDE SEQUENCE</scope>
</reference>
<accession>A0A8D8ZMT2</accession>
<evidence type="ECO:0000313" key="1">
    <source>
        <dbReference type="EMBL" id="CAG6749919.1"/>
    </source>
</evidence>
<organism evidence="1">
    <name type="scientific">Cacopsylla melanoneura</name>
    <dbReference type="NCBI Taxonomy" id="428564"/>
    <lineage>
        <taxon>Eukaryota</taxon>
        <taxon>Metazoa</taxon>
        <taxon>Ecdysozoa</taxon>
        <taxon>Arthropoda</taxon>
        <taxon>Hexapoda</taxon>
        <taxon>Insecta</taxon>
        <taxon>Pterygota</taxon>
        <taxon>Neoptera</taxon>
        <taxon>Paraneoptera</taxon>
        <taxon>Hemiptera</taxon>
        <taxon>Sternorrhyncha</taxon>
        <taxon>Psylloidea</taxon>
        <taxon>Psyllidae</taxon>
        <taxon>Psyllinae</taxon>
        <taxon>Cacopsylla</taxon>
    </lineage>
</organism>